<evidence type="ECO:0000256" key="7">
    <source>
        <dbReference type="ARBA" id="ARBA00035585"/>
    </source>
</evidence>
<dbReference type="PANTHER" id="PTHR28259:SF1">
    <property type="entry name" value="FLUORIDE EXPORT PROTEIN 1-RELATED"/>
    <property type="match status" value="1"/>
</dbReference>
<feature type="transmembrane region" description="Helical" evidence="8">
    <location>
        <begin position="93"/>
        <end position="117"/>
    </location>
</feature>
<feature type="binding site" evidence="8">
    <location>
        <position position="74"/>
    </location>
    <ligand>
        <name>Na(+)</name>
        <dbReference type="ChEBI" id="CHEBI:29101"/>
        <note>structural</note>
    </ligand>
</feature>
<keyword evidence="8" id="KW-0915">Sodium</keyword>
<accession>A0AAV3S7H3</accession>
<sequence>MTPFTDPAYLVGIGGALGALLRTVVGELVDIDAYPASTLVVNVVGSFCLAALTAAGAGDDLALLLGTGACGAFTTFSSFAVETVRLWETGERAVAVFNAAANLVGAGLAIALAWLLVA</sequence>
<dbReference type="RefSeq" id="WP_211312323.1">
    <property type="nucleotide sequence ID" value="NZ_BAAABL010000041.1"/>
</dbReference>
<evidence type="ECO:0000256" key="8">
    <source>
        <dbReference type="HAMAP-Rule" id="MF_00454"/>
    </source>
</evidence>
<gene>
    <name evidence="8" type="primary">fluC</name>
    <name evidence="8" type="synonym">crcB</name>
    <name evidence="9" type="ORF">GCM10009066_10510</name>
</gene>
<protein>
    <recommendedName>
        <fullName evidence="8">Fluoride-specific ion channel FluC</fullName>
    </recommendedName>
</protein>
<dbReference type="GO" id="GO:0005886">
    <property type="term" value="C:plasma membrane"/>
    <property type="evidence" value="ECO:0007669"/>
    <property type="project" value="UniProtKB-SubCell"/>
</dbReference>
<dbReference type="InterPro" id="IPR003691">
    <property type="entry name" value="FluC"/>
</dbReference>
<comment type="function">
    <text evidence="8">Fluoride-specific ion channel. Important for reducing fluoride concentration in the cell, thus reducing its toxicity.</text>
</comment>
<organism evidence="9 10">
    <name type="scientific">Halarchaeum salinum</name>
    <dbReference type="NCBI Taxonomy" id="489912"/>
    <lineage>
        <taxon>Archaea</taxon>
        <taxon>Methanobacteriati</taxon>
        <taxon>Methanobacteriota</taxon>
        <taxon>Stenosarchaea group</taxon>
        <taxon>Halobacteria</taxon>
        <taxon>Halobacteriales</taxon>
        <taxon>Halobacteriaceae</taxon>
    </lineage>
</organism>
<dbReference type="GO" id="GO:0140114">
    <property type="term" value="P:cellular detoxification of fluoride"/>
    <property type="evidence" value="ECO:0007669"/>
    <property type="project" value="UniProtKB-UniRule"/>
</dbReference>
<comment type="activity regulation">
    <text evidence="8">Na(+) is not transported, but it plays an essential structural role and its presence is essential for fluoride channel function.</text>
</comment>
<comment type="subcellular location">
    <subcellularLocation>
        <location evidence="1 8">Cell membrane</location>
        <topology evidence="1 8">Multi-pass membrane protein</topology>
    </subcellularLocation>
</comment>
<dbReference type="Pfam" id="PF02537">
    <property type="entry name" value="CRCB"/>
    <property type="match status" value="1"/>
</dbReference>
<keyword evidence="8" id="KW-0479">Metal-binding</keyword>
<keyword evidence="5 8" id="KW-0472">Membrane</keyword>
<keyword evidence="8" id="KW-0407">Ion channel</keyword>
<comment type="catalytic activity">
    <reaction evidence="7">
        <text>fluoride(in) = fluoride(out)</text>
        <dbReference type="Rhea" id="RHEA:76159"/>
        <dbReference type="ChEBI" id="CHEBI:17051"/>
    </reaction>
    <physiologicalReaction direction="left-to-right" evidence="7">
        <dbReference type="Rhea" id="RHEA:76160"/>
    </physiologicalReaction>
</comment>
<dbReference type="GO" id="GO:0062054">
    <property type="term" value="F:fluoride channel activity"/>
    <property type="evidence" value="ECO:0007669"/>
    <property type="project" value="UniProtKB-UniRule"/>
</dbReference>
<dbReference type="PANTHER" id="PTHR28259">
    <property type="entry name" value="FLUORIDE EXPORT PROTEIN 1-RELATED"/>
    <property type="match status" value="1"/>
</dbReference>
<comment type="caution">
    <text evidence="9">The sequence shown here is derived from an EMBL/GenBank/DDBJ whole genome shotgun (WGS) entry which is preliminary data.</text>
</comment>
<proteinExistence type="inferred from homology"/>
<dbReference type="GO" id="GO:0046872">
    <property type="term" value="F:metal ion binding"/>
    <property type="evidence" value="ECO:0007669"/>
    <property type="project" value="UniProtKB-KW"/>
</dbReference>
<evidence type="ECO:0000256" key="5">
    <source>
        <dbReference type="ARBA" id="ARBA00023136"/>
    </source>
</evidence>
<keyword evidence="10" id="KW-1185">Reference proteome</keyword>
<dbReference type="AlphaFoldDB" id="A0AAV3S7H3"/>
<keyword evidence="8" id="KW-0406">Ion transport</keyword>
<dbReference type="Proteomes" id="UP001500837">
    <property type="component" value="Unassembled WGS sequence"/>
</dbReference>
<evidence type="ECO:0000313" key="9">
    <source>
        <dbReference type="EMBL" id="GAA0298180.1"/>
    </source>
</evidence>
<name>A0AAV3S7H3_9EURY</name>
<feature type="transmembrane region" description="Helical" evidence="8">
    <location>
        <begin position="36"/>
        <end position="54"/>
    </location>
</feature>
<dbReference type="HAMAP" id="MF_00454">
    <property type="entry name" value="FluC"/>
    <property type="match status" value="1"/>
</dbReference>
<evidence type="ECO:0000256" key="1">
    <source>
        <dbReference type="ARBA" id="ARBA00004651"/>
    </source>
</evidence>
<reference evidence="9 10" key="1">
    <citation type="journal article" date="2019" name="Int. J. Syst. Evol. Microbiol.">
        <title>The Global Catalogue of Microorganisms (GCM) 10K type strain sequencing project: providing services to taxonomists for standard genome sequencing and annotation.</title>
        <authorList>
            <consortium name="The Broad Institute Genomics Platform"/>
            <consortium name="The Broad Institute Genome Sequencing Center for Infectious Disease"/>
            <person name="Wu L."/>
            <person name="Ma J."/>
        </authorList>
    </citation>
    <scope>NUCLEOTIDE SEQUENCE [LARGE SCALE GENOMIC DNA]</scope>
    <source>
        <strain evidence="9 10">JCM 16330</strain>
    </source>
</reference>
<keyword evidence="3 8" id="KW-0812">Transmembrane</keyword>
<keyword evidence="4 8" id="KW-1133">Transmembrane helix</keyword>
<keyword evidence="2 8" id="KW-1003">Cell membrane</keyword>
<evidence type="ECO:0000256" key="2">
    <source>
        <dbReference type="ARBA" id="ARBA00022475"/>
    </source>
</evidence>
<feature type="binding site" evidence="8">
    <location>
        <position position="71"/>
    </location>
    <ligand>
        <name>Na(+)</name>
        <dbReference type="ChEBI" id="CHEBI:29101"/>
        <note>structural</note>
    </ligand>
</feature>
<dbReference type="EMBL" id="BAAABL010000041">
    <property type="protein sequence ID" value="GAA0298180.1"/>
    <property type="molecule type" value="Genomic_DNA"/>
</dbReference>
<comment type="similarity">
    <text evidence="6 8">Belongs to the fluoride channel Fluc/FEX (TC 1.A.43) family.</text>
</comment>
<evidence type="ECO:0000256" key="6">
    <source>
        <dbReference type="ARBA" id="ARBA00035120"/>
    </source>
</evidence>
<evidence type="ECO:0000256" key="3">
    <source>
        <dbReference type="ARBA" id="ARBA00022692"/>
    </source>
</evidence>
<keyword evidence="8" id="KW-0813">Transport</keyword>
<evidence type="ECO:0000256" key="4">
    <source>
        <dbReference type="ARBA" id="ARBA00022989"/>
    </source>
</evidence>
<evidence type="ECO:0000313" key="10">
    <source>
        <dbReference type="Proteomes" id="UP001500837"/>
    </source>
</evidence>
<feature type="transmembrane region" description="Helical" evidence="8">
    <location>
        <begin position="61"/>
        <end position="81"/>
    </location>
</feature>